<dbReference type="Proteomes" id="UP000672032">
    <property type="component" value="Chromosome 7"/>
</dbReference>
<gene>
    <name evidence="1" type="ORF">DSL72_006751</name>
</gene>
<protein>
    <submittedName>
        <fullName evidence="1">Uncharacterized protein</fullName>
    </submittedName>
</protein>
<evidence type="ECO:0000313" key="2">
    <source>
        <dbReference type="Proteomes" id="UP000672032"/>
    </source>
</evidence>
<keyword evidence="2" id="KW-1185">Reference proteome</keyword>
<dbReference type="AlphaFoldDB" id="A0A8A3PN77"/>
<organism evidence="1 2">
    <name type="scientific">Monilinia vaccinii-corymbosi</name>
    <dbReference type="NCBI Taxonomy" id="61207"/>
    <lineage>
        <taxon>Eukaryota</taxon>
        <taxon>Fungi</taxon>
        <taxon>Dikarya</taxon>
        <taxon>Ascomycota</taxon>
        <taxon>Pezizomycotina</taxon>
        <taxon>Leotiomycetes</taxon>
        <taxon>Helotiales</taxon>
        <taxon>Sclerotiniaceae</taxon>
        <taxon>Monilinia</taxon>
    </lineage>
</organism>
<dbReference type="Gene3D" id="2.30.60.10">
    <property type="entry name" value="Cyanovirin-N"/>
    <property type="match status" value="1"/>
</dbReference>
<name>A0A8A3PN77_9HELO</name>
<proteinExistence type="predicted"/>
<sequence>MWDTFRNNFIDDCTSCGLDGTNLKCAQCKNNNNGQNPNPTIALNSGIGYANGQLTCALK</sequence>
<reference evidence="1" key="1">
    <citation type="submission" date="2020-10" db="EMBL/GenBank/DDBJ databases">
        <title>Genome Sequence of Monilinia vaccinii-corymbosi Sheds Light on Mummy Berry Disease Infection of Blueberry and Mating Type.</title>
        <authorList>
            <person name="Yow A.G."/>
            <person name="Zhang Y."/>
            <person name="Bansal K."/>
            <person name="Eacker S.M."/>
            <person name="Sullivan S."/>
            <person name="Liachko I."/>
            <person name="Cubeta M.A."/>
            <person name="Rollins J.A."/>
            <person name="Ashrafi H."/>
        </authorList>
    </citation>
    <scope>NUCLEOTIDE SEQUENCE</scope>
    <source>
        <strain evidence="1">RL-1</strain>
    </source>
</reference>
<dbReference type="EMBL" id="CP063411">
    <property type="protein sequence ID" value="QSZ36868.1"/>
    <property type="molecule type" value="Genomic_DNA"/>
</dbReference>
<accession>A0A8A3PN77</accession>
<dbReference type="InterPro" id="IPR036673">
    <property type="entry name" value="Cyanovirin-N_sf"/>
</dbReference>
<dbReference type="SUPFAM" id="SSF51322">
    <property type="entry name" value="Cyanovirin-N"/>
    <property type="match status" value="1"/>
</dbReference>
<evidence type="ECO:0000313" key="1">
    <source>
        <dbReference type="EMBL" id="QSZ36868.1"/>
    </source>
</evidence>